<evidence type="ECO:0000256" key="1">
    <source>
        <dbReference type="ARBA" id="ARBA00001946"/>
    </source>
</evidence>
<dbReference type="SUPFAM" id="SSF52540">
    <property type="entry name" value="P-loop containing nucleoside triphosphate hydrolases"/>
    <property type="match status" value="1"/>
</dbReference>
<comment type="similarity">
    <text evidence="3">Belongs to the helicase family. RecQ subfamily.</text>
</comment>
<accession>A0A0A8B2K7</accession>
<dbReference type="CDD" id="cd18794">
    <property type="entry name" value="SF2_C_RecQ"/>
    <property type="match status" value="1"/>
</dbReference>
<dbReference type="Pfam" id="PF00271">
    <property type="entry name" value="Helicase_C"/>
    <property type="match status" value="1"/>
</dbReference>
<dbReference type="GO" id="GO:0005524">
    <property type="term" value="F:ATP binding"/>
    <property type="evidence" value="ECO:0007669"/>
    <property type="project" value="UniProtKB-KW"/>
</dbReference>
<dbReference type="SMART" id="SM00341">
    <property type="entry name" value="HRDC"/>
    <property type="match status" value="1"/>
</dbReference>
<gene>
    <name evidence="20" type="ORF">JI75_01530</name>
</gene>
<dbReference type="GO" id="GO:0006281">
    <property type="term" value="P:DNA repair"/>
    <property type="evidence" value="ECO:0007669"/>
    <property type="project" value="UniProtKB-KW"/>
</dbReference>
<keyword evidence="14" id="KW-0413">Isomerase</keyword>
<dbReference type="InterPro" id="IPR032284">
    <property type="entry name" value="RecQ_Zn-bd"/>
</dbReference>
<dbReference type="GO" id="GO:0043590">
    <property type="term" value="C:bacterial nucleoid"/>
    <property type="evidence" value="ECO:0007669"/>
    <property type="project" value="TreeGrafter"/>
</dbReference>
<dbReference type="InterPro" id="IPR014001">
    <property type="entry name" value="Helicase_ATP-bd"/>
</dbReference>
<evidence type="ECO:0000256" key="10">
    <source>
        <dbReference type="ARBA" id="ARBA00022840"/>
    </source>
</evidence>
<proteinExistence type="inferred from homology"/>
<keyword evidence="7" id="KW-0378">Hydrolase</keyword>
<comment type="catalytic activity">
    <reaction evidence="15">
        <text>Couples ATP hydrolysis with the unwinding of duplex DNA by translocating in the 3'-5' direction.</text>
        <dbReference type="EC" id="5.6.2.4"/>
    </reaction>
</comment>
<dbReference type="SMART" id="SM00956">
    <property type="entry name" value="RQC"/>
    <property type="match status" value="1"/>
</dbReference>
<comment type="cofactor">
    <cofactor evidence="2">
        <name>Zn(2+)</name>
        <dbReference type="ChEBI" id="CHEBI:29105"/>
    </cofactor>
</comment>
<evidence type="ECO:0000256" key="4">
    <source>
        <dbReference type="ARBA" id="ARBA00022723"/>
    </source>
</evidence>
<dbReference type="PROSITE" id="PS51194">
    <property type="entry name" value="HELICASE_CTER"/>
    <property type="match status" value="1"/>
</dbReference>
<dbReference type="FunFam" id="3.40.50.300:FF:001389">
    <property type="entry name" value="ATP-dependent DNA helicase RecQ"/>
    <property type="match status" value="1"/>
</dbReference>
<dbReference type="InterPro" id="IPR044876">
    <property type="entry name" value="HRDC_dom_sf"/>
</dbReference>
<dbReference type="NCBIfam" id="TIGR01389">
    <property type="entry name" value="recQ"/>
    <property type="match status" value="1"/>
</dbReference>
<evidence type="ECO:0000256" key="11">
    <source>
        <dbReference type="ARBA" id="ARBA00023125"/>
    </source>
</evidence>
<dbReference type="SUPFAM" id="SSF46785">
    <property type="entry name" value="Winged helix' DNA-binding domain"/>
    <property type="match status" value="1"/>
</dbReference>
<dbReference type="EMBL" id="CP009302">
    <property type="protein sequence ID" value="AJC11564.1"/>
    <property type="molecule type" value="Genomic_DNA"/>
</dbReference>
<keyword evidence="12" id="KW-0233">DNA recombination</keyword>
<dbReference type="Pfam" id="PF00570">
    <property type="entry name" value="HRDC"/>
    <property type="match status" value="1"/>
</dbReference>
<evidence type="ECO:0000256" key="6">
    <source>
        <dbReference type="ARBA" id="ARBA00022763"/>
    </source>
</evidence>
<dbReference type="InterPro" id="IPR011545">
    <property type="entry name" value="DEAD/DEAH_box_helicase_dom"/>
</dbReference>
<keyword evidence="4" id="KW-0479">Metal-binding</keyword>
<dbReference type="Gene3D" id="3.40.50.300">
    <property type="entry name" value="P-loop containing nucleotide triphosphate hydrolases"/>
    <property type="match status" value="2"/>
</dbReference>
<dbReference type="GO" id="GO:0006260">
    <property type="term" value="P:DNA replication"/>
    <property type="evidence" value="ECO:0007669"/>
    <property type="project" value="InterPro"/>
</dbReference>
<dbReference type="GO" id="GO:0046872">
    <property type="term" value="F:metal ion binding"/>
    <property type="evidence" value="ECO:0007669"/>
    <property type="project" value="UniProtKB-KW"/>
</dbReference>
<sequence>MPTIDEARRALKRHFGYDGFRPGQDRIVSALLEGRDCLGVMPTGAGKSVCYQIPAVVLGGITIVVSPLVSLMGDQVRSLIEAGVRAAYLNSSLTPGQQDTVLRRAREGSYQIMYVAPERLSDPRFSAFSRQAEIALFAVDESHCVSQWGQDFRPSYLGIGEFVASLPRRPVFAAFTATATQQVRSDIERILGLRDPFTIVTGFDRPNLAFSVEQLGTKRKLDRVAEQVAAHPADSGIVYCSTRKDVDRVCEDLRGRGVSATRYHAGLSNSERTENQRAFVNDDAQVMVATNAFGMGIDKSNVRYVVHHNMPGSIEAYYQEAGRAGRDGEPSECILLWNDSDIATCRFFVEADSGNERLTPEEADRVRMTQRRLLASMVGYCTTTQCLRAYILGYFGERSERDRCGNCSNCAGGFSTVDVTATARAVMRCVHELRGQYGKGMVADVVTGSRSQKIRTAGLDHCFTYGSVQDSASTVKEVIELLASARYLEVSEGKYPLVGLGERFREASEEGFRLEMKRVSAPLPAGRSRSSSARALSGRQAVLFERLRALRKELASRQGVPPYVVFSDSTLRDMCERMPRSEDEMLEVAGVGQAKLARYGSDFLGAIEEFASRA</sequence>
<evidence type="ECO:0000259" key="19">
    <source>
        <dbReference type="PROSITE" id="PS51194"/>
    </source>
</evidence>
<keyword evidence="8 20" id="KW-0347">Helicase</keyword>
<dbReference type="GO" id="GO:0009378">
    <property type="term" value="F:four-way junction helicase activity"/>
    <property type="evidence" value="ECO:0007669"/>
    <property type="project" value="TreeGrafter"/>
</dbReference>
<feature type="domain" description="Helicase ATP-binding" evidence="18">
    <location>
        <begin position="28"/>
        <end position="197"/>
    </location>
</feature>
<dbReference type="Proteomes" id="UP000031121">
    <property type="component" value="Chromosome"/>
</dbReference>
<dbReference type="EC" id="5.6.2.4" evidence="16"/>
<keyword evidence="9" id="KW-0862">Zinc</keyword>
<dbReference type="GO" id="GO:0009432">
    <property type="term" value="P:SOS response"/>
    <property type="evidence" value="ECO:0007669"/>
    <property type="project" value="UniProtKB-UniRule"/>
</dbReference>
<keyword evidence="13" id="KW-0234">DNA repair</keyword>
<dbReference type="SUPFAM" id="SSF47819">
    <property type="entry name" value="HRDC-like"/>
    <property type="match status" value="1"/>
</dbReference>
<dbReference type="RefSeq" id="WP_039688195.1">
    <property type="nucleotide sequence ID" value="NZ_CP009302.1"/>
</dbReference>
<comment type="cofactor">
    <cofactor evidence="1">
        <name>Mg(2+)</name>
        <dbReference type="ChEBI" id="CHEBI:18420"/>
    </cofactor>
</comment>
<dbReference type="SMART" id="SM00487">
    <property type="entry name" value="DEXDc"/>
    <property type="match status" value="1"/>
</dbReference>
<dbReference type="HOGENOM" id="CLU_001103_14_3_11"/>
<dbReference type="Gene3D" id="1.10.10.10">
    <property type="entry name" value="Winged helix-like DNA-binding domain superfamily/Winged helix DNA-binding domain"/>
    <property type="match status" value="1"/>
</dbReference>
<dbReference type="STRING" id="1531429.JI75_01530"/>
<reference evidence="21" key="1">
    <citation type="submission" date="2014-08" db="EMBL/GenBank/DDBJ databases">
        <title>Coriobacteriaceae sp. complete genome.</title>
        <authorList>
            <person name="Looft T."/>
            <person name="Bayles D.O."/>
            <person name="Stanton T.B."/>
        </authorList>
    </citation>
    <scope>NUCLEOTIDE SEQUENCE [LARGE SCALE GENOMIC DNA]</scope>
    <source>
        <strain evidence="21">68-1-3</strain>
    </source>
</reference>
<keyword evidence="5" id="KW-0547">Nucleotide-binding</keyword>
<dbReference type="InterPro" id="IPR010997">
    <property type="entry name" value="HRDC-like_sf"/>
</dbReference>
<organism evidence="20 21">
    <name type="scientific">Berryella intestinalis</name>
    <dbReference type="NCBI Taxonomy" id="1531429"/>
    <lineage>
        <taxon>Bacteria</taxon>
        <taxon>Bacillati</taxon>
        <taxon>Actinomycetota</taxon>
        <taxon>Coriobacteriia</taxon>
        <taxon>Eggerthellales</taxon>
        <taxon>Eggerthellaceae</taxon>
        <taxon>Berryella</taxon>
    </lineage>
</organism>
<dbReference type="GO" id="GO:0016787">
    <property type="term" value="F:hydrolase activity"/>
    <property type="evidence" value="ECO:0007669"/>
    <property type="project" value="UniProtKB-KW"/>
</dbReference>
<evidence type="ECO:0000256" key="16">
    <source>
        <dbReference type="NCBIfam" id="TIGR01389"/>
    </source>
</evidence>
<evidence type="ECO:0000256" key="5">
    <source>
        <dbReference type="ARBA" id="ARBA00022741"/>
    </source>
</evidence>
<keyword evidence="10" id="KW-0067">ATP-binding</keyword>
<dbReference type="CDD" id="cd17920">
    <property type="entry name" value="DEXHc_RecQ"/>
    <property type="match status" value="1"/>
</dbReference>
<dbReference type="PANTHER" id="PTHR13710">
    <property type="entry name" value="DNA HELICASE RECQ FAMILY MEMBER"/>
    <property type="match status" value="1"/>
</dbReference>
<evidence type="ECO:0000313" key="21">
    <source>
        <dbReference type="Proteomes" id="UP000031121"/>
    </source>
</evidence>
<evidence type="ECO:0000256" key="2">
    <source>
        <dbReference type="ARBA" id="ARBA00001947"/>
    </source>
</evidence>
<dbReference type="SMART" id="SM00490">
    <property type="entry name" value="HELICc"/>
    <property type="match status" value="1"/>
</dbReference>
<dbReference type="GO" id="GO:0006310">
    <property type="term" value="P:DNA recombination"/>
    <property type="evidence" value="ECO:0007669"/>
    <property type="project" value="UniProtKB-UniRule"/>
</dbReference>
<dbReference type="PROSITE" id="PS50967">
    <property type="entry name" value="HRDC"/>
    <property type="match status" value="1"/>
</dbReference>
<keyword evidence="6" id="KW-0227">DNA damage</keyword>
<dbReference type="Gene3D" id="1.10.150.80">
    <property type="entry name" value="HRDC domain"/>
    <property type="match status" value="1"/>
</dbReference>
<dbReference type="NCBIfam" id="TIGR00614">
    <property type="entry name" value="recQ_fam"/>
    <property type="match status" value="1"/>
</dbReference>
<dbReference type="Pfam" id="PF00270">
    <property type="entry name" value="DEAD"/>
    <property type="match status" value="1"/>
</dbReference>
<dbReference type="InterPro" id="IPR027417">
    <property type="entry name" value="P-loop_NTPase"/>
</dbReference>
<dbReference type="GO" id="GO:0005737">
    <property type="term" value="C:cytoplasm"/>
    <property type="evidence" value="ECO:0007669"/>
    <property type="project" value="TreeGrafter"/>
</dbReference>
<dbReference type="InterPro" id="IPR004589">
    <property type="entry name" value="DNA_helicase_ATP-dep_RecQ"/>
</dbReference>
<evidence type="ECO:0000313" key="20">
    <source>
        <dbReference type="EMBL" id="AJC11564.1"/>
    </source>
</evidence>
<dbReference type="FunFam" id="1.10.150.80:FF:000002">
    <property type="entry name" value="ATP-dependent DNA helicase RecQ"/>
    <property type="match status" value="1"/>
</dbReference>
<dbReference type="AlphaFoldDB" id="A0A0A8B2K7"/>
<dbReference type="InterPro" id="IPR018982">
    <property type="entry name" value="RQC_domain"/>
</dbReference>
<dbReference type="Pfam" id="PF16124">
    <property type="entry name" value="RecQ_Zn_bind"/>
    <property type="match status" value="1"/>
</dbReference>
<dbReference type="InterPro" id="IPR036390">
    <property type="entry name" value="WH_DNA-bd_sf"/>
</dbReference>
<evidence type="ECO:0000259" key="18">
    <source>
        <dbReference type="PROSITE" id="PS51192"/>
    </source>
</evidence>
<dbReference type="KEGG" id="cbac:JI75_01530"/>
<evidence type="ECO:0000256" key="3">
    <source>
        <dbReference type="ARBA" id="ARBA00005446"/>
    </source>
</evidence>
<dbReference type="GO" id="GO:0030894">
    <property type="term" value="C:replisome"/>
    <property type="evidence" value="ECO:0007669"/>
    <property type="project" value="TreeGrafter"/>
</dbReference>
<keyword evidence="11" id="KW-0238">DNA-binding</keyword>
<protein>
    <recommendedName>
        <fullName evidence="16">DNA helicase RecQ</fullName>
        <ecNumber evidence="16">5.6.2.4</ecNumber>
    </recommendedName>
</protein>
<dbReference type="InterPro" id="IPR036388">
    <property type="entry name" value="WH-like_DNA-bd_sf"/>
</dbReference>
<feature type="domain" description="HRDC" evidence="17">
    <location>
        <begin position="537"/>
        <end position="614"/>
    </location>
</feature>
<dbReference type="OrthoDB" id="9760034at2"/>
<dbReference type="PROSITE" id="PS51192">
    <property type="entry name" value="HELICASE_ATP_BIND_1"/>
    <property type="match status" value="1"/>
</dbReference>
<dbReference type="GO" id="GO:0003677">
    <property type="term" value="F:DNA binding"/>
    <property type="evidence" value="ECO:0007669"/>
    <property type="project" value="UniProtKB-KW"/>
</dbReference>
<dbReference type="Pfam" id="PF09382">
    <property type="entry name" value="RQC"/>
    <property type="match status" value="1"/>
</dbReference>
<evidence type="ECO:0000256" key="7">
    <source>
        <dbReference type="ARBA" id="ARBA00022801"/>
    </source>
</evidence>
<name>A0A0A8B2K7_9ACTN</name>
<dbReference type="PANTHER" id="PTHR13710:SF105">
    <property type="entry name" value="ATP-DEPENDENT DNA HELICASE Q1"/>
    <property type="match status" value="1"/>
</dbReference>
<reference evidence="20 21" key="2">
    <citation type="journal article" date="2015" name="Genome Announc.">
        <title>Complete Genome Sequence of Coriobacteriaceae Strain 68-1-3, a Novel Mucus-Degrading Isolate from the Swine Intestinal Tract.</title>
        <authorList>
            <person name="Looft T."/>
            <person name="Bayles D.O."/>
            <person name="Alt D.P."/>
            <person name="Stanton T.B."/>
        </authorList>
    </citation>
    <scope>NUCLEOTIDE SEQUENCE [LARGE SCALE GENOMIC DNA]</scope>
    <source>
        <strain evidence="20 21">68-1-3</strain>
    </source>
</reference>
<evidence type="ECO:0000256" key="8">
    <source>
        <dbReference type="ARBA" id="ARBA00022806"/>
    </source>
</evidence>
<dbReference type="InterPro" id="IPR001650">
    <property type="entry name" value="Helicase_C-like"/>
</dbReference>
<keyword evidence="21" id="KW-1185">Reference proteome</keyword>
<evidence type="ECO:0000256" key="9">
    <source>
        <dbReference type="ARBA" id="ARBA00022833"/>
    </source>
</evidence>
<evidence type="ECO:0000259" key="17">
    <source>
        <dbReference type="PROSITE" id="PS50967"/>
    </source>
</evidence>
<evidence type="ECO:0000256" key="14">
    <source>
        <dbReference type="ARBA" id="ARBA00023235"/>
    </source>
</evidence>
<dbReference type="InterPro" id="IPR006293">
    <property type="entry name" value="DNA_helicase_ATP-dep_RecQ_bac"/>
</dbReference>
<evidence type="ECO:0000256" key="15">
    <source>
        <dbReference type="ARBA" id="ARBA00034617"/>
    </source>
</evidence>
<evidence type="ECO:0000256" key="12">
    <source>
        <dbReference type="ARBA" id="ARBA00023172"/>
    </source>
</evidence>
<feature type="domain" description="Helicase C-terminal" evidence="19">
    <location>
        <begin position="220"/>
        <end position="374"/>
    </location>
</feature>
<dbReference type="InterPro" id="IPR002121">
    <property type="entry name" value="HRDC_dom"/>
</dbReference>
<dbReference type="GO" id="GO:0043138">
    <property type="term" value="F:3'-5' DNA helicase activity"/>
    <property type="evidence" value="ECO:0007669"/>
    <property type="project" value="UniProtKB-EC"/>
</dbReference>
<evidence type="ECO:0000256" key="13">
    <source>
        <dbReference type="ARBA" id="ARBA00023204"/>
    </source>
</evidence>